<reference evidence="1 2" key="1">
    <citation type="journal article" date="2019" name="Int. J. Syst. Evol. Microbiol.">
        <title>The Global Catalogue of Microorganisms (GCM) 10K type strain sequencing project: providing services to taxonomists for standard genome sequencing and annotation.</title>
        <authorList>
            <consortium name="The Broad Institute Genomics Platform"/>
            <consortium name="The Broad Institute Genome Sequencing Center for Infectious Disease"/>
            <person name="Wu L."/>
            <person name="Ma J."/>
        </authorList>
    </citation>
    <scope>NUCLEOTIDE SEQUENCE [LARGE SCALE GENOMIC DNA]</scope>
    <source>
        <strain evidence="1 2">JCM 4087</strain>
    </source>
</reference>
<sequence length="54" mass="6052">MTTWTAFPADRPITLSGASGIDRAAHHRLDEAWLAAAWRHPFDPGLRGLRGDRR</sequence>
<dbReference type="Proteomes" id="UP001501102">
    <property type="component" value="Unassembled WGS sequence"/>
</dbReference>
<evidence type="ECO:0000313" key="1">
    <source>
        <dbReference type="EMBL" id="GAA2936201.1"/>
    </source>
</evidence>
<organism evidence="1 2">
    <name type="scientific">Streptomyces thioluteus</name>
    <dbReference type="NCBI Taxonomy" id="66431"/>
    <lineage>
        <taxon>Bacteria</taxon>
        <taxon>Bacillati</taxon>
        <taxon>Actinomycetota</taxon>
        <taxon>Actinomycetes</taxon>
        <taxon>Kitasatosporales</taxon>
        <taxon>Streptomycetaceae</taxon>
        <taxon>Streptomyces</taxon>
    </lineage>
</organism>
<keyword evidence="2" id="KW-1185">Reference proteome</keyword>
<protein>
    <submittedName>
        <fullName evidence="1">Uncharacterized protein</fullName>
    </submittedName>
</protein>
<accession>A0ABN3X4L7</accession>
<gene>
    <name evidence="1" type="ORF">GCM10020221_34930</name>
</gene>
<dbReference type="EMBL" id="BAAAXZ010000132">
    <property type="protein sequence ID" value="GAA2936201.1"/>
    <property type="molecule type" value="Genomic_DNA"/>
</dbReference>
<name>A0ABN3X4L7_STRTU</name>
<proteinExistence type="predicted"/>
<evidence type="ECO:0000313" key="2">
    <source>
        <dbReference type="Proteomes" id="UP001501102"/>
    </source>
</evidence>
<comment type="caution">
    <text evidence="1">The sequence shown here is derived from an EMBL/GenBank/DDBJ whole genome shotgun (WGS) entry which is preliminary data.</text>
</comment>